<keyword evidence="1" id="KW-0472">Membrane</keyword>
<reference evidence="2" key="1">
    <citation type="journal article" date="2015" name="Nature">
        <title>Complex archaea that bridge the gap between prokaryotes and eukaryotes.</title>
        <authorList>
            <person name="Spang A."/>
            <person name="Saw J.H."/>
            <person name="Jorgensen S.L."/>
            <person name="Zaremba-Niedzwiedzka K."/>
            <person name="Martijn J."/>
            <person name="Lind A.E."/>
            <person name="van Eijk R."/>
            <person name="Schleper C."/>
            <person name="Guy L."/>
            <person name="Ettema T.J."/>
        </authorList>
    </citation>
    <scope>NUCLEOTIDE SEQUENCE</scope>
</reference>
<sequence length="80" mass="9235">MRKIEWQEMSFRATSWATEQVLRNRRNRLAVLYMILADLVGLLFAGIADGESGILAWLVLNVVVLIVYLCGRAILLREEW</sequence>
<feature type="transmembrane region" description="Helical" evidence="1">
    <location>
        <begin position="54"/>
        <end position="75"/>
    </location>
</feature>
<feature type="transmembrane region" description="Helical" evidence="1">
    <location>
        <begin position="29"/>
        <end position="48"/>
    </location>
</feature>
<proteinExistence type="predicted"/>
<name>A0A0F9E2V7_9ZZZZ</name>
<dbReference type="AlphaFoldDB" id="A0A0F9E2V7"/>
<comment type="caution">
    <text evidence="2">The sequence shown here is derived from an EMBL/GenBank/DDBJ whole genome shotgun (WGS) entry which is preliminary data.</text>
</comment>
<evidence type="ECO:0000313" key="2">
    <source>
        <dbReference type="EMBL" id="KKL60466.1"/>
    </source>
</evidence>
<gene>
    <name evidence="2" type="ORF">LCGC14_2205060</name>
</gene>
<dbReference type="EMBL" id="LAZR01029138">
    <property type="protein sequence ID" value="KKL60466.1"/>
    <property type="molecule type" value="Genomic_DNA"/>
</dbReference>
<protein>
    <submittedName>
        <fullName evidence="2">Uncharacterized protein</fullName>
    </submittedName>
</protein>
<accession>A0A0F9E2V7</accession>
<keyword evidence="1" id="KW-0812">Transmembrane</keyword>
<organism evidence="2">
    <name type="scientific">marine sediment metagenome</name>
    <dbReference type="NCBI Taxonomy" id="412755"/>
    <lineage>
        <taxon>unclassified sequences</taxon>
        <taxon>metagenomes</taxon>
        <taxon>ecological metagenomes</taxon>
    </lineage>
</organism>
<evidence type="ECO:0000256" key="1">
    <source>
        <dbReference type="SAM" id="Phobius"/>
    </source>
</evidence>
<keyword evidence="1" id="KW-1133">Transmembrane helix</keyword>